<dbReference type="Proteomes" id="UP000217566">
    <property type="component" value="Unassembled WGS sequence"/>
</dbReference>
<dbReference type="AlphaFoldDB" id="A0A6H2NUQ5"/>
<comment type="caution">
    <text evidence="1">The sequence shown here is derived from an EMBL/GenBank/DDBJ whole genome shotgun (WGS) entry which is preliminary data.</text>
</comment>
<organism evidence="1">
    <name type="scientific">Wolbachia pipientis</name>
    <dbReference type="NCBI Taxonomy" id="955"/>
    <lineage>
        <taxon>Bacteria</taxon>
        <taxon>Pseudomonadati</taxon>
        <taxon>Pseudomonadota</taxon>
        <taxon>Alphaproteobacteria</taxon>
        <taxon>Rickettsiales</taxon>
        <taxon>Anaplasmataceae</taxon>
        <taxon>Wolbachieae</taxon>
        <taxon>Wolbachia</taxon>
    </lineage>
</organism>
<reference evidence="1" key="1">
    <citation type="submission" date="2019-07" db="EMBL/GenBank/DDBJ databases">
        <title>Genome assemblies of Wolbachia strains wAlbA and wAlbB in wild caught Aedes albopictus specimens.</title>
        <authorList>
            <person name="Kulkarni A."/>
            <person name="Yu W."/>
            <person name="Xue R.-D."/>
            <person name="Ma Y."/>
            <person name="Xu J."/>
        </authorList>
    </citation>
    <scope>NUCLEOTIDE SEQUENCE</scope>
    <source>
        <strain evidence="1">FL2016</strain>
    </source>
</reference>
<dbReference type="EMBL" id="NWVK02000034">
    <property type="protein sequence ID" value="TVS92217.1"/>
    <property type="molecule type" value="Genomic_DNA"/>
</dbReference>
<sequence>MLAGSLEIPRRYDVELALATFMTLFAVFKNECSYNCTSCALLNILLKNLISYYTRDKQFINDEKLQKGA</sequence>
<accession>A0A6H2NUQ5</accession>
<gene>
    <name evidence="1" type="ORF">COM43_000925</name>
</gene>
<proteinExistence type="predicted"/>
<protein>
    <submittedName>
        <fullName evidence="1">Uncharacterized protein</fullName>
    </submittedName>
</protein>
<evidence type="ECO:0000313" key="1">
    <source>
        <dbReference type="EMBL" id="TVS92217.1"/>
    </source>
</evidence>
<name>A0A6H2NUQ5_WOLPI</name>